<dbReference type="RefSeq" id="WP_099592806.1">
    <property type="nucleotide sequence ID" value="NZ_MDGM01000012.1"/>
</dbReference>
<dbReference type="InterPro" id="IPR029058">
    <property type="entry name" value="AB_hydrolase_fold"/>
</dbReference>
<sequence length="267" mass="29099">MRKLFLAGIIVYLGAFAVLYALRLHVIYSFDTTEHDPAAFSLPQIKTIDFKSFDNTNLIVWAQPAVGDNPTIIYFHGNAGNLANRAARFQAIVDRGYGLVAMAYRRSSGSEGDPNEALIRQDSIYLIENLSAILGTPPAGNVFYYGESLGTAVAIQLANTHPPAALMLEAPFTSLIDVAAGMYPYFPVRLALGPMWMSKDTLQNIDVPLFVIHGDADQEVPLAIGQSVFAVSPAQDKVMEIVKGGHHTDLWSVGGQPAIFEFIDVRK</sequence>
<evidence type="ECO:0000313" key="1">
    <source>
        <dbReference type="EMBL" id="PIB24442.1"/>
    </source>
</evidence>
<keyword evidence="2" id="KW-1185">Reference proteome</keyword>
<gene>
    <name evidence="1" type="ORF">BFP76_04350</name>
</gene>
<reference evidence="1 2" key="1">
    <citation type="submission" date="2016-08" db="EMBL/GenBank/DDBJ databases">
        <title>Draft genome of Amylibacter sp. strain 4G11.</title>
        <authorList>
            <person name="Wong S.-K."/>
            <person name="Hamasaki K."/>
            <person name="Yoshizawa S."/>
        </authorList>
    </citation>
    <scope>NUCLEOTIDE SEQUENCE [LARGE SCALE GENOMIC DNA]</scope>
    <source>
        <strain evidence="1 2">4G11</strain>
    </source>
</reference>
<name>A0A2G5K5Z2_9RHOB</name>
<comment type="caution">
    <text evidence="1">The sequence shown here is derived from an EMBL/GenBank/DDBJ whole genome shotgun (WGS) entry which is preliminary data.</text>
</comment>
<dbReference type="Proteomes" id="UP000231516">
    <property type="component" value="Unassembled WGS sequence"/>
</dbReference>
<protein>
    <recommendedName>
        <fullName evidence="3">Serine aminopeptidase S33 domain-containing protein</fullName>
    </recommendedName>
</protein>
<evidence type="ECO:0000313" key="2">
    <source>
        <dbReference type="Proteomes" id="UP000231516"/>
    </source>
</evidence>
<evidence type="ECO:0008006" key="3">
    <source>
        <dbReference type="Google" id="ProtNLM"/>
    </source>
</evidence>
<dbReference type="EMBL" id="MDGM01000012">
    <property type="protein sequence ID" value="PIB24442.1"/>
    <property type="molecule type" value="Genomic_DNA"/>
</dbReference>
<dbReference type="OrthoDB" id="9798884at2"/>
<accession>A0A2G5K5Z2</accession>
<dbReference type="AlphaFoldDB" id="A0A2G5K5Z2"/>
<organism evidence="1 2">
    <name type="scientific">Paramylibacter kogurei</name>
    <dbReference type="NCBI Taxonomy" id="1889778"/>
    <lineage>
        <taxon>Bacteria</taxon>
        <taxon>Pseudomonadati</taxon>
        <taxon>Pseudomonadota</taxon>
        <taxon>Alphaproteobacteria</taxon>
        <taxon>Rhodobacterales</taxon>
        <taxon>Paracoccaceae</taxon>
        <taxon>Paramylibacter</taxon>
    </lineage>
</organism>
<proteinExistence type="predicted"/>
<dbReference type="PANTHER" id="PTHR12277:SF81">
    <property type="entry name" value="PROTEIN ABHD13"/>
    <property type="match status" value="1"/>
</dbReference>
<dbReference type="SUPFAM" id="SSF53474">
    <property type="entry name" value="alpha/beta-Hydrolases"/>
    <property type="match status" value="1"/>
</dbReference>
<dbReference type="PANTHER" id="PTHR12277">
    <property type="entry name" value="ALPHA/BETA HYDROLASE DOMAIN-CONTAINING PROTEIN"/>
    <property type="match status" value="1"/>
</dbReference>
<dbReference type="Gene3D" id="3.40.50.1820">
    <property type="entry name" value="alpha/beta hydrolase"/>
    <property type="match status" value="1"/>
</dbReference>